<dbReference type="HOGENOM" id="CLU_059219_0_0_1"/>
<dbReference type="EMBL" id="KN822067">
    <property type="protein sequence ID" value="KIM59960.1"/>
    <property type="molecule type" value="Genomic_DNA"/>
</dbReference>
<protein>
    <recommendedName>
        <fullName evidence="2">DUF6699 domain-containing protein</fullName>
    </recommendedName>
</protein>
<dbReference type="InterPro" id="IPR046522">
    <property type="entry name" value="DUF6699"/>
</dbReference>
<feature type="region of interest" description="Disordered" evidence="1">
    <location>
        <begin position="120"/>
        <end position="209"/>
    </location>
</feature>
<keyword evidence="4" id="KW-1185">Reference proteome</keyword>
<evidence type="ECO:0000313" key="4">
    <source>
        <dbReference type="Proteomes" id="UP000053989"/>
    </source>
</evidence>
<evidence type="ECO:0000313" key="3">
    <source>
        <dbReference type="EMBL" id="KIM59960.1"/>
    </source>
</evidence>
<dbReference type="AlphaFoldDB" id="A0A0C3DGX5"/>
<proteinExistence type="predicted"/>
<dbReference type="Pfam" id="PF20415">
    <property type="entry name" value="DUF6699"/>
    <property type="match status" value="1"/>
</dbReference>
<dbReference type="OrthoDB" id="3242468at2759"/>
<sequence>MTSYLRYIFGGSSYRNESSRGPSQQSSSSHGRSQPTPSSNYIYANAGGTAQTAAAGAPPRLKTKRSNSYCARTTTPSPLRYATFEAAGQVPSSSGESRYGTPSRSTLYRRASYRSSEHLAHHGHGICTPSIAQSTSFGPSSRTNSSSSLLPGMAPPGSSAGSSHHHQVRYERRPSLRHNPAWQGSISSATGSTHSHAGSGMDPHGIARPTSLHMHPLFASTRLHRAPISYDVTYTPSSRTVLDCTTRMAVPAHTLAQPATDPPTPVSSRLILRSDKFPWPVVVGPSSSSGYSGSGYSGSFGHSRSRSSSSISNLDLLYALHATLLARVTPQEWEALGHGSRAQRKVTRAYEKRCTKMGGGWEGGVRRLDWLHGKTRLVGIEVEKHGNGANTGKLVFGKP</sequence>
<feature type="region of interest" description="Disordered" evidence="1">
    <location>
        <begin position="12"/>
        <end position="75"/>
    </location>
</feature>
<feature type="compositionally biased region" description="Low complexity" evidence="1">
    <location>
        <begin position="134"/>
        <end position="162"/>
    </location>
</feature>
<feature type="compositionally biased region" description="Polar residues" evidence="1">
    <location>
        <begin position="182"/>
        <end position="196"/>
    </location>
</feature>
<reference evidence="4" key="2">
    <citation type="submission" date="2015-01" db="EMBL/GenBank/DDBJ databases">
        <title>Evolutionary Origins and Diversification of the Mycorrhizal Mutualists.</title>
        <authorList>
            <consortium name="DOE Joint Genome Institute"/>
            <consortium name="Mycorrhizal Genomics Consortium"/>
            <person name="Kohler A."/>
            <person name="Kuo A."/>
            <person name="Nagy L.G."/>
            <person name="Floudas D."/>
            <person name="Copeland A."/>
            <person name="Barry K.W."/>
            <person name="Cichocki N."/>
            <person name="Veneault-Fourrey C."/>
            <person name="LaButti K."/>
            <person name="Lindquist E.A."/>
            <person name="Lipzen A."/>
            <person name="Lundell T."/>
            <person name="Morin E."/>
            <person name="Murat C."/>
            <person name="Riley R."/>
            <person name="Ohm R."/>
            <person name="Sun H."/>
            <person name="Tunlid A."/>
            <person name="Henrissat B."/>
            <person name="Grigoriev I.V."/>
            <person name="Hibbett D.S."/>
            <person name="Martin F."/>
        </authorList>
    </citation>
    <scope>NUCLEOTIDE SEQUENCE [LARGE SCALE GENOMIC DNA]</scope>
    <source>
        <strain evidence="4">Foug A</strain>
    </source>
</reference>
<feature type="compositionally biased region" description="Polar residues" evidence="1">
    <location>
        <begin position="90"/>
        <end position="105"/>
    </location>
</feature>
<evidence type="ECO:0000259" key="2">
    <source>
        <dbReference type="Pfam" id="PF20415"/>
    </source>
</evidence>
<name>A0A0C3DGX5_9AGAM</name>
<accession>A0A0C3DGX5</accession>
<feature type="domain" description="DUF6699" evidence="2">
    <location>
        <begin position="228"/>
        <end position="384"/>
    </location>
</feature>
<reference evidence="3 4" key="1">
    <citation type="submission" date="2014-04" db="EMBL/GenBank/DDBJ databases">
        <authorList>
            <consortium name="DOE Joint Genome Institute"/>
            <person name="Kuo A."/>
            <person name="Kohler A."/>
            <person name="Nagy L.G."/>
            <person name="Floudas D."/>
            <person name="Copeland A."/>
            <person name="Barry K.W."/>
            <person name="Cichocki N."/>
            <person name="Veneault-Fourrey C."/>
            <person name="LaButti K."/>
            <person name="Lindquist E.A."/>
            <person name="Lipzen A."/>
            <person name="Lundell T."/>
            <person name="Morin E."/>
            <person name="Murat C."/>
            <person name="Sun H."/>
            <person name="Tunlid A."/>
            <person name="Henrissat B."/>
            <person name="Grigoriev I.V."/>
            <person name="Hibbett D.S."/>
            <person name="Martin F."/>
            <person name="Nordberg H.P."/>
            <person name="Cantor M.N."/>
            <person name="Hua S.X."/>
        </authorList>
    </citation>
    <scope>NUCLEOTIDE SEQUENCE [LARGE SCALE GENOMIC DNA]</scope>
    <source>
        <strain evidence="3 4">Foug A</strain>
    </source>
</reference>
<feature type="region of interest" description="Disordered" evidence="1">
    <location>
        <begin position="86"/>
        <end position="105"/>
    </location>
</feature>
<gene>
    <name evidence="3" type="ORF">SCLCIDRAFT_1217199</name>
</gene>
<dbReference type="InParanoid" id="A0A0C3DGX5"/>
<organism evidence="3 4">
    <name type="scientific">Scleroderma citrinum Foug A</name>
    <dbReference type="NCBI Taxonomy" id="1036808"/>
    <lineage>
        <taxon>Eukaryota</taxon>
        <taxon>Fungi</taxon>
        <taxon>Dikarya</taxon>
        <taxon>Basidiomycota</taxon>
        <taxon>Agaricomycotina</taxon>
        <taxon>Agaricomycetes</taxon>
        <taxon>Agaricomycetidae</taxon>
        <taxon>Boletales</taxon>
        <taxon>Sclerodermatineae</taxon>
        <taxon>Sclerodermataceae</taxon>
        <taxon>Scleroderma</taxon>
    </lineage>
</organism>
<feature type="compositionally biased region" description="Polar residues" evidence="1">
    <location>
        <begin position="66"/>
        <end position="75"/>
    </location>
</feature>
<dbReference type="Proteomes" id="UP000053989">
    <property type="component" value="Unassembled WGS sequence"/>
</dbReference>
<feature type="compositionally biased region" description="Low complexity" evidence="1">
    <location>
        <begin position="19"/>
        <end position="57"/>
    </location>
</feature>
<evidence type="ECO:0000256" key="1">
    <source>
        <dbReference type="SAM" id="MobiDB-lite"/>
    </source>
</evidence>